<dbReference type="PROSITE" id="PS50923">
    <property type="entry name" value="SUSHI"/>
    <property type="match status" value="1"/>
</dbReference>
<evidence type="ECO:0000259" key="7">
    <source>
        <dbReference type="PROSITE" id="PS50923"/>
    </source>
</evidence>
<feature type="signal peptide" evidence="6">
    <location>
        <begin position="1"/>
        <end position="22"/>
    </location>
</feature>
<dbReference type="EMBL" id="OC930387">
    <property type="protein sequence ID" value="CAD7658683.1"/>
    <property type="molecule type" value="Genomic_DNA"/>
</dbReference>
<proteinExistence type="predicted"/>
<evidence type="ECO:0000256" key="5">
    <source>
        <dbReference type="PROSITE-ProRule" id="PRU00302"/>
    </source>
</evidence>
<evidence type="ECO:0000313" key="9">
    <source>
        <dbReference type="Proteomes" id="UP000728032"/>
    </source>
</evidence>
<dbReference type="InterPro" id="IPR051503">
    <property type="entry name" value="ComplSys_Reg/VirEntry_Med"/>
</dbReference>
<comment type="caution">
    <text evidence="5">Lacks conserved residue(s) required for the propagation of feature annotation.</text>
</comment>
<evidence type="ECO:0000256" key="3">
    <source>
        <dbReference type="ARBA" id="ARBA00022729"/>
    </source>
</evidence>
<dbReference type="InterPro" id="IPR035976">
    <property type="entry name" value="Sushi/SCR/CCP_sf"/>
</dbReference>
<evidence type="ECO:0000256" key="4">
    <source>
        <dbReference type="ARBA" id="ARBA00023157"/>
    </source>
</evidence>
<keyword evidence="9" id="KW-1185">Reference proteome</keyword>
<dbReference type="PANTHER" id="PTHR45785">
    <property type="entry name" value="COMPLEMENT FACTOR H-RELATED"/>
    <property type="match status" value="1"/>
</dbReference>
<dbReference type="InterPro" id="IPR000436">
    <property type="entry name" value="Sushi_SCR_CCP_dom"/>
</dbReference>
<accession>A0A7R9QUV2</accession>
<sequence length="424" mass="48808">MNSTKVSILLFIIGLVANEAIGYEVNGFCGRPEKPFQSRLKPDKARYAEGEVVTFQCDQYWNYLQTKQCVRGEWIGDQFRCGKAIADNDLNYVRVEDITEETPNVLFDTNITLTPDYKFANSFLSSRCDTKFEVTTDRRIRWTLGLQRPVSLPFFRINFHLLNVSVDESLQINLTADARVSPYRTCRHVFRDLKRLWRFGTKVELNFECDANSVGDAVEDEKSPTNEIIIETQSSKEIAYKLIMVLLAQGYDIGDDRQAVCGEPEEHYGLDMRILWPNINYSIQCSGDWEYVSYTNPDLPDTTIHKRQCVYDMRWNGTYPSCVPKTVCPIPEEENNQINPEFKTVRFNDVFYFNQTKWYAIDGTTVEYQCNSALTQVLLGDAIHVCKNGQWVGTEPNCFDLSELKVRKVKNRASDESSNGLSEN</sequence>
<organism evidence="8">
    <name type="scientific">Oppiella nova</name>
    <dbReference type="NCBI Taxonomy" id="334625"/>
    <lineage>
        <taxon>Eukaryota</taxon>
        <taxon>Metazoa</taxon>
        <taxon>Ecdysozoa</taxon>
        <taxon>Arthropoda</taxon>
        <taxon>Chelicerata</taxon>
        <taxon>Arachnida</taxon>
        <taxon>Acari</taxon>
        <taxon>Acariformes</taxon>
        <taxon>Sarcoptiformes</taxon>
        <taxon>Oribatida</taxon>
        <taxon>Brachypylina</taxon>
        <taxon>Oppioidea</taxon>
        <taxon>Oppiidae</taxon>
        <taxon>Oppiella</taxon>
    </lineage>
</organism>
<dbReference type="SMART" id="SM00032">
    <property type="entry name" value="CCP"/>
    <property type="match status" value="2"/>
</dbReference>
<dbReference type="Gene3D" id="2.10.70.10">
    <property type="entry name" value="Complement Module, domain 1"/>
    <property type="match status" value="2"/>
</dbReference>
<keyword evidence="4" id="KW-1015">Disulfide bond</keyword>
<dbReference type="EMBL" id="CAJPVJ010015562">
    <property type="protein sequence ID" value="CAG2175869.1"/>
    <property type="molecule type" value="Genomic_DNA"/>
</dbReference>
<dbReference type="SUPFAM" id="SSF57535">
    <property type="entry name" value="Complement control module/SCR domain"/>
    <property type="match status" value="1"/>
</dbReference>
<evidence type="ECO:0000256" key="2">
    <source>
        <dbReference type="ARBA" id="ARBA00022659"/>
    </source>
</evidence>
<dbReference type="OrthoDB" id="6505093at2759"/>
<comment type="subcellular location">
    <subcellularLocation>
        <location evidence="1">Virion</location>
    </subcellularLocation>
</comment>
<dbReference type="AlphaFoldDB" id="A0A7R9QUV2"/>
<evidence type="ECO:0000256" key="1">
    <source>
        <dbReference type="ARBA" id="ARBA00004328"/>
    </source>
</evidence>
<keyword evidence="3 6" id="KW-0732">Signal</keyword>
<feature type="chain" id="PRO_5035593439" description="Sushi domain-containing protein" evidence="6">
    <location>
        <begin position="23"/>
        <end position="424"/>
    </location>
</feature>
<dbReference type="CDD" id="cd00033">
    <property type="entry name" value="CCP"/>
    <property type="match status" value="2"/>
</dbReference>
<protein>
    <recommendedName>
        <fullName evidence="7">Sushi domain-containing protein</fullName>
    </recommendedName>
</protein>
<name>A0A7R9QUV2_9ACAR</name>
<dbReference type="PANTHER" id="PTHR45785:SF2">
    <property type="entry name" value="COMPLEMENT FACTOR H-RELATED"/>
    <property type="match status" value="1"/>
</dbReference>
<dbReference type="Proteomes" id="UP000728032">
    <property type="component" value="Unassembled WGS sequence"/>
</dbReference>
<evidence type="ECO:0000256" key="6">
    <source>
        <dbReference type="SAM" id="SignalP"/>
    </source>
</evidence>
<feature type="domain" description="Sushi" evidence="7">
    <location>
        <begin position="326"/>
        <end position="400"/>
    </location>
</feature>
<evidence type="ECO:0000313" key="8">
    <source>
        <dbReference type="EMBL" id="CAD7658683.1"/>
    </source>
</evidence>
<reference evidence="8" key="1">
    <citation type="submission" date="2020-11" db="EMBL/GenBank/DDBJ databases">
        <authorList>
            <person name="Tran Van P."/>
        </authorList>
    </citation>
    <scope>NUCLEOTIDE SEQUENCE</scope>
</reference>
<gene>
    <name evidence="8" type="ORF">ONB1V03_LOCUS15304</name>
</gene>
<keyword evidence="2 5" id="KW-0768">Sushi</keyword>